<dbReference type="HOGENOM" id="CLU_2704853_0_0_1"/>
<gene>
    <name evidence="1" type="ORF">FOZG_17497</name>
</gene>
<organism evidence="1">
    <name type="scientific">Fusarium oxysporum Fo47</name>
    <dbReference type="NCBI Taxonomy" id="660027"/>
    <lineage>
        <taxon>Eukaryota</taxon>
        <taxon>Fungi</taxon>
        <taxon>Dikarya</taxon>
        <taxon>Ascomycota</taxon>
        <taxon>Pezizomycotina</taxon>
        <taxon>Sordariomycetes</taxon>
        <taxon>Hypocreomycetidae</taxon>
        <taxon>Hypocreales</taxon>
        <taxon>Nectriaceae</taxon>
        <taxon>Fusarium</taxon>
        <taxon>Fusarium oxysporum species complex</taxon>
    </lineage>
</organism>
<dbReference type="AlphaFoldDB" id="W9JAC0"/>
<dbReference type="VEuPathDB" id="FungiDB:FOZG_17497"/>
<reference evidence="1" key="1">
    <citation type="submission" date="2011-06" db="EMBL/GenBank/DDBJ databases">
        <title>The Genome Sequence of Fusarium oxysporum Fo47.</title>
        <authorList>
            <consortium name="The Broad Institute Genome Sequencing Platform"/>
            <person name="Ma L.-J."/>
            <person name="Gale L.R."/>
            <person name="Schwartz D.C."/>
            <person name="Zhou S."/>
            <person name="Corby-Kistler H."/>
            <person name="Young S.K."/>
            <person name="Zeng Q."/>
            <person name="Gargeya S."/>
            <person name="Fitzgerald M."/>
            <person name="Haas B."/>
            <person name="Abouelleil A."/>
            <person name="Alvarado L."/>
            <person name="Arachchi H.M."/>
            <person name="Berlin A."/>
            <person name="Brown A."/>
            <person name="Chapman S.B."/>
            <person name="Chen Z."/>
            <person name="Dunbar C."/>
            <person name="Freedman E."/>
            <person name="Gearin G."/>
            <person name="Gellesch M."/>
            <person name="Goldberg J."/>
            <person name="Griggs A."/>
            <person name="Gujja S."/>
            <person name="Heiman D."/>
            <person name="Howarth C."/>
            <person name="Larson L."/>
            <person name="Lui A."/>
            <person name="MacDonald P.J.P."/>
            <person name="Mehta T."/>
            <person name="Montmayeur A."/>
            <person name="Murphy C."/>
            <person name="Neiman D."/>
            <person name="Pearson M."/>
            <person name="Priest M."/>
            <person name="Roberts A."/>
            <person name="Saif S."/>
            <person name="Shea T."/>
            <person name="Shenoy N."/>
            <person name="Sisk P."/>
            <person name="Stolte C."/>
            <person name="Sykes S."/>
            <person name="Wortman J."/>
            <person name="Nusbaum C."/>
            <person name="Birren B."/>
        </authorList>
    </citation>
    <scope>NUCLEOTIDE SEQUENCE [LARGE SCALE GENOMIC DNA]</scope>
    <source>
        <strain evidence="1">Fo47</strain>
    </source>
</reference>
<proteinExistence type="predicted"/>
<accession>W9JAC0</accession>
<dbReference type="Proteomes" id="UP000030766">
    <property type="component" value="Unassembled WGS sequence"/>
</dbReference>
<evidence type="ECO:0000313" key="1">
    <source>
        <dbReference type="EMBL" id="EWZ28786.1"/>
    </source>
</evidence>
<name>W9JAC0_FUSOX</name>
<dbReference type="EMBL" id="KI981472">
    <property type="protein sequence ID" value="EWZ28786.1"/>
    <property type="molecule type" value="Genomic_DNA"/>
</dbReference>
<protein>
    <submittedName>
        <fullName evidence="1">Uncharacterized protein</fullName>
    </submittedName>
</protein>
<sequence>MHYIVPRTLASSSMPALSLQYQKLLKGLSGIWSRNFNLGVESNPMLWRGTCFLDWYLQVRLRLCLNSHDYQTR</sequence>
<reference evidence="1" key="2">
    <citation type="submission" date="2014-02" db="EMBL/GenBank/DDBJ databases">
        <title>Annotation of the Genome Sequence of Fusarium oxysporum Fo47.</title>
        <authorList>
            <consortium name="The Broad Institute Genomics Platform"/>
            <person name="Ma L.-J."/>
            <person name="Corby-Kistler H."/>
            <person name="Broz K."/>
            <person name="Gale L.R."/>
            <person name="Jonkers W."/>
            <person name="O'Donnell K."/>
            <person name="Ploetz R."/>
            <person name="Steinberg C."/>
            <person name="Schwartz D.C."/>
            <person name="VanEtten H."/>
            <person name="Zhou S."/>
            <person name="Young S.K."/>
            <person name="Zeng Q."/>
            <person name="Gargeya S."/>
            <person name="Fitzgerald M."/>
            <person name="Abouelleil A."/>
            <person name="Alvarado L."/>
            <person name="Chapman S.B."/>
            <person name="Gainer-Dewar J."/>
            <person name="Goldberg J."/>
            <person name="Griggs A."/>
            <person name="Gujja S."/>
            <person name="Hansen M."/>
            <person name="Howarth C."/>
            <person name="Imamovic A."/>
            <person name="Ireland A."/>
            <person name="Larimer J."/>
            <person name="McCowan C."/>
            <person name="Murphy C."/>
            <person name="Pearson M."/>
            <person name="Poon T.W."/>
            <person name="Priest M."/>
            <person name="Roberts A."/>
            <person name="Saif S."/>
            <person name="Shea T."/>
            <person name="Sykes S."/>
            <person name="Wortman J."/>
            <person name="Nusbaum C."/>
            <person name="Birren B."/>
        </authorList>
    </citation>
    <scope>NUCLEOTIDE SEQUENCE</scope>
    <source>
        <strain evidence="1">Fo47</strain>
    </source>
</reference>